<organism evidence="1 2">
    <name type="scientific">Bauhinia variegata</name>
    <name type="common">Purple orchid tree</name>
    <name type="synonym">Phanera variegata</name>
    <dbReference type="NCBI Taxonomy" id="167791"/>
    <lineage>
        <taxon>Eukaryota</taxon>
        <taxon>Viridiplantae</taxon>
        <taxon>Streptophyta</taxon>
        <taxon>Embryophyta</taxon>
        <taxon>Tracheophyta</taxon>
        <taxon>Spermatophyta</taxon>
        <taxon>Magnoliopsida</taxon>
        <taxon>eudicotyledons</taxon>
        <taxon>Gunneridae</taxon>
        <taxon>Pentapetalae</taxon>
        <taxon>rosids</taxon>
        <taxon>fabids</taxon>
        <taxon>Fabales</taxon>
        <taxon>Fabaceae</taxon>
        <taxon>Cercidoideae</taxon>
        <taxon>Cercideae</taxon>
        <taxon>Bauhiniinae</taxon>
        <taxon>Bauhinia</taxon>
    </lineage>
</organism>
<dbReference type="EMBL" id="CM039430">
    <property type="protein sequence ID" value="KAI4343700.1"/>
    <property type="molecule type" value="Genomic_DNA"/>
</dbReference>
<proteinExistence type="predicted"/>
<name>A0ACB9P9S3_BAUVA</name>
<sequence>MGTMRPPLVMLKSRAADCIFFYVMSVAGDVEDNATEYLDVELRECLTMENPMLLLGCEFCAFKVIEYGLCYSVKFKVLEVEALVLHHEADSSLPTQTQSLLLCKSPQCAYLIQTPLTIKVFEL</sequence>
<dbReference type="Proteomes" id="UP000828941">
    <property type="component" value="Chromosome 5"/>
</dbReference>
<gene>
    <name evidence="1" type="ORF">L6164_011018</name>
</gene>
<reference evidence="1 2" key="1">
    <citation type="journal article" date="2022" name="DNA Res.">
        <title>Chromosomal-level genome assembly of the orchid tree Bauhinia variegata (Leguminosae; Cercidoideae) supports the allotetraploid origin hypothesis of Bauhinia.</title>
        <authorList>
            <person name="Zhong Y."/>
            <person name="Chen Y."/>
            <person name="Zheng D."/>
            <person name="Pang J."/>
            <person name="Liu Y."/>
            <person name="Luo S."/>
            <person name="Meng S."/>
            <person name="Qian L."/>
            <person name="Wei D."/>
            <person name="Dai S."/>
            <person name="Zhou R."/>
        </authorList>
    </citation>
    <scope>NUCLEOTIDE SEQUENCE [LARGE SCALE GENOMIC DNA]</scope>
    <source>
        <strain evidence="1">BV-YZ2020</strain>
    </source>
</reference>
<accession>A0ACB9P9S3</accession>
<keyword evidence="2" id="KW-1185">Reference proteome</keyword>
<evidence type="ECO:0000313" key="2">
    <source>
        <dbReference type="Proteomes" id="UP000828941"/>
    </source>
</evidence>
<evidence type="ECO:0000313" key="1">
    <source>
        <dbReference type="EMBL" id="KAI4343700.1"/>
    </source>
</evidence>
<protein>
    <submittedName>
        <fullName evidence="1">Uncharacterized protein</fullName>
    </submittedName>
</protein>
<comment type="caution">
    <text evidence="1">The sequence shown here is derived from an EMBL/GenBank/DDBJ whole genome shotgun (WGS) entry which is preliminary data.</text>
</comment>